<keyword evidence="2" id="KW-1185">Reference proteome</keyword>
<dbReference type="PANTHER" id="PTHR36451">
    <property type="entry name" value="PAPS-DEPENDENT SULFOTRANSFERASE STF3"/>
    <property type="match status" value="1"/>
</dbReference>
<comment type="caution">
    <text evidence="1">The sequence shown here is derived from an EMBL/GenBank/DDBJ whole genome shotgun (WGS) entry which is preliminary data.</text>
</comment>
<reference evidence="1 2" key="1">
    <citation type="submission" date="2020-08" db="EMBL/GenBank/DDBJ databases">
        <title>Genomic Encyclopedia of Type Strains, Phase IV (KMG-IV): sequencing the most valuable type-strain genomes for metagenomic binning, comparative biology and taxonomic classification.</title>
        <authorList>
            <person name="Goeker M."/>
        </authorList>
    </citation>
    <scope>NUCLEOTIDE SEQUENCE [LARGE SCALE GENOMIC DNA]</scope>
    <source>
        <strain evidence="1 2">DSM 102255</strain>
    </source>
</reference>
<dbReference type="AlphaFoldDB" id="A0A841J2Y4"/>
<dbReference type="Proteomes" id="UP000552700">
    <property type="component" value="Unassembled WGS sequence"/>
</dbReference>
<evidence type="ECO:0008006" key="3">
    <source>
        <dbReference type="Google" id="ProtNLM"/>
    </source>
</evidence>
<dbReference type="Gene3D" id="3.40.50.300">
    <property type="entry name" value="P-loop containing nucleotide triphosphate hydrolases"/>
    <property type="match status" value="1"/>
</dbReference>
<sequence>MNSNLIHLDDLAHPELNGVERQYMADAPAVVFTRDNVLNAARQQTGLADFGDEDFVERLDIWLAAVEEDSGLGPLGRATAFDEMVRYAANRLRLEQLLRDHPEILDVKIDRPVIVAGLPRSGTTHLVNILASDPQLRSMQLWETMMPFPEAGEDTARPELSPRFMKTREMWKVFGHILQHMPAMHEMEPDHVHEDIELQGLDFTTYLIEWRARMPRWTEYYYRHDQTPHYFYGRKALQAMTWLRGPNRWVMKSPPHMENLKALIAAYPDATIALTHRDPVAVIQSTITLLAYWDRIRRTDMDLPGLAELWINRIEHMLKACVRDRDLVPEHQITDVIFHDYMADERRVIDTIYAKAGLVATADSQWRIDQYIDKNPRGKHGQVVYDLVGYFGVDVRALRNRFQFYYDRFPVRKEPVPGEAL</sequence>
<gene>
    <name evidence="1" type="ORF">FHS92_003084</name>
</gene>
<dbReference type="RefSeq" id="WP_184081621.1">
    <property type="nucleotide sequence ID" value="NZ_JACIJP010000006.1"/>
</dbReference>
<evidence type="ECO:0000313" key="1">
    <source>
        <dbReference type="EMBL" id="MBB6125323.1"/>
    </source>
</evidence>
<dbReference type="InterPro" id="IPR027417">
    <property type="entry name" value="P-loop_NTPase"/>
</dbReference>
<dbReference type="EMBL" id="JACIJP010000006">
    <property type="protein sequence ID" value="MBB6125323.1"/>
    <property type="molecule type" value="Genomic_DNA"/>
</dbReference>
<proteinExistence type="predicted"/>
<dbReference type="InterPro" id="IPR052736">
    <property type="entry name" value="Stf3_sulfotransferase"/>
</dbReference>
<accession>A0A841J2Y4</accession>
<dbReference type="Pfam" id="PF13469">
    <property type="entry name" value="Sulfotransfer_3"/>
    <property type="match status" value="1"/>
</dbReference>
<organism evidence="1 2">
    <name type="scientific">Sphingobium subterraneum</name>
    <dbReference type="NCBI Taxonomy" id="627688"/>
    <lineage>
        <taxon>Bacteria</taxon>
        <taxon>Pseudomonadati</taxon>
        <taxon>Pseudomonadota</taxon>
        <taxon>Alphaproteobacteria</taxon>
        <taxon>Sphingomonadales</taxon>
        <taxon>Sphingomonadaceae</taxon>
        <taxon>Sphingobium</taxon>
    </lineage>
</organism>
<name>A0A841J2Y4_9SPHN</name>
<dbReference type="SUPFAM" id="SSF52540">
    <property type="entry name" value="P-loop containing nucleoside triphosphate hydrolases"/>
    <property type="match status" value="1"/>
</dbReference>
<dbReference type="PANTHER" id="PTHR36451:SF1">
    <property type="entry name" value="OMEGA-HYDROXY-BETA-DIHYDROMENAQUINONE-9 SULFOTRANSFERASE STF3"/>
    <property type="match status" value="1"/>
</dbReference>
<evidence type="ECO:0000313" key="2">
    <source>
        <dbReference type="Proteomes" id="UP000552700"/>
    </source>
</evidence>
<protein>
    <recommendedName>
        <fullName evidence="3">Sulfotransferase</fullName>
    </recommendedName>
</protein>